<dbReference type="SUPFAM" id="SSF51261">
    <property type="entry name" value="Duplicated hybrid motif"/>
    <property type="match status" value="1"/>
</dbReference>
<dbReference type="Proteomes" id="UP000587760">
    <property type="component" value="Unassembled WGS sequence"/>
</dbReference>
<comment type="caution">
    <text evidence="2">The sequence shown here is derived from an EMBL/GenBank/DDBJ whole genome shotgun (WGS) entry which is preliminary data.</text>
</comment>
<evidence type="ECO:0000313" key="3">
    <source>
        <dbReference type="Proteomes" id="UP000587760"/>
    </source>
</evidence>
<dbReference type="PANTHER" id="PTHR21666:SF270">
    <property type="entry name" value="MUREIN HYDROLASE ACTIVATOR ENVC"/>
    <property type="match status" value="1"/>
</dbReference>
<dbReference type="CDD" id="cd12797">
    <property type="entry name" value="M23_peptidase"/>
    <property type="match status" value="1"/>
</dbReference>
<dbReference type="InterPro" id="IPR050570">
    <property type="entry name" value="Cell_wall_metabolism_enzyme"/>
</dbReference>
<gene>
    <name evidence="2" type="ORF">HNR50_004263</name>
</gene>
<protein>
    <submittedName>
        <fullName evidence="2">Murein DD-endopeptidase MepM/ murein hydrolase activator NlpD</fullName>
    </submittedName>
</protein>
<dbReference type="InterPro" id="IPR016047">
    <property type="entry name" value="M23ase_b-sheet_dom"/>
</dbReference>
<dbReference type="GO" id="GO:0004222">
    <property type="term" value="F:metalloendopeptidase activity"/>
    <property type="evidence" value="ECO:0007669"/>
    <property type="project" value="TreeGrafter"/>
</dbReference>
<proteinExistence type="predicted"/>
<dbReference type="Pfam" id="PF01551">
    <property type="entry name" value="Peptidase_M23"/>
    <property type="match status" value="1"/>
</dbReference>
<dbReference type="AlphaFoldDB" id="A0A841REZ7"/>
<dbReference type="Gene3D" id="2.70.70.10">
    <property type="entry name" value="Glucose Permease (Domain IIA)"/>
    <property type="match status" value="1"/>
</dbReference>
<reference evidence="2 3" key="1">
    <citation type="submission" date="2020-08" db="EMBL/GenBank/DDBJ databases">
        <title>Genomic Encyclopedia of Type Strains, Phase IV (KMG-IV): sequencing the most valuable type-strain genomes for metagenomic binning, comparative biology and taxonomic classification.</title>
        <authorList>
            <person name="Goeker M."/>
        </authorList>
    </citation>
    <scope>NUCLEOTIDE SEQUENCE [LARGE SCALE GENOMIC DNA]</scope>
    <source>
        <strain evidence="2 3">DSM 2461</strain>
    </source>
</reference>
<keyword evidence="2" id="KW-0378">Hydrolase</keyword>
<evidence type="ECO:0000259" key="1">
    <source>
        <dbReference type="Pfam" id="PF01551"/>
    </source>
</evidence>
<sequence length="309" mass="34898">MNRFVITILMLLLSQGVFSQHLFTDRSAKRGEILNAHVYPVGEIRSSRFSLVNGEGRIVSVSDGFFMREGEKSIITALLGIPSDIEPGKYKLQVFCETEKGSEQFTKPFFVTDREFKEMDISLNGAMTDLRTSDDPRKAEESRELWALLSSFDKEADYYNGSFDCPVENYFESAFFGDRRRYLYSDGTTSQSLHNGSDLAAVVGEPVFAPAEGKVVMARFRILTGNTVVIEHLPGVYTLYYHLDKMDVQIDKMVTRGEKIGVVGKTGLVTGAHLHWELRVSGIPVDPLRYMEVPLIDKREIMDIIESIH</sequence>
<feature type="domain" description="M23ase beta-sheet core" evidence="1">
    <location>
        <begin position="193"/>
        <end position="287"/>
    </location>
</feature>
<dbReference type="RefSeq" id="WP_184748798.1">
    <property type="nucleotide sequence ID" value="NZ_JACHGJ010000013.1"/>
</dbReference>
<dbReference type="PANTHER" id="PTHR21666">
    <property type="entry name" value="PEPTIDASE-RELATED"/>
    <property type="match status" value="1"/>
</dbReference>
<dbReference type="InterPro" id="IPR011055">
    <property type="entry name" value="Dup_hybrid_motif"/>
</dbReference>
<keyword evidence="3" id="KW-1185">Reference proteome</keyword>
<evidence type="ECO:0000313" key="2">
    <source>
        <dbReference type="EMBL" id="MBB6482563.1"/>
    </source>
</evidence>
<name>A0A841REZ7_9SPIO</name>
<accession>A0A841REZ7</accession>
<dbReference type="EMBL" id="JACHGJ010000013">
    <property type="protein sequence ID" value="MBB6482563.1"/>
    <property type="molecule type" value="Genomic_DNA"/>
</dbReference>
<organism evidence="2 3">
    <name type="scientific">Spirochaeta isovalerica</name>
    <dbReference type="NCBI Taxonomy" id="150"/>
    <lineage>
        <taxon>Bacteria</taxon>
        <taxon>Pseudomonadati</taxon>
        <taxon>Spirochaetota</taxon>
        <taxon>Spirochaetia</taxon>
        <taxon>Spirochaetales</taxon>
        <taxon>Spirochaetaceae</taxon>
        <taxon>Spirochaeta</taxon>
    </lineage>
</organism>